<evidence type="ECO:0000256" key="6">
    <source>
        <dbReference type="SAM" id="Phobius"/>
    </source>
</evidence>
<evidence type="ECO:0000256" key="1">
    <source>
        <dbReference type="ARBA" id="ARBA00004651"/>
    </source>
</evidence>
<keyword evidence="3 6" id="KW-0812">Transmembrane</keyword>
<keyword evidence="4 6" id="KW-1133">Transmembrane helix</keyword>
<organism evidence="8 9">
    <name type="scientific">Virgibacillus xinjiangensis</name>
    <dbReference type="NCBI Taxonomy" id="393090"/>
    <lineage>
        <taxon>Bacteria</taxon>
        <taxon>Bacillati</taxon>
        <taxon>Bacillota</taxon>
        <taxon>Bacilli</taxon>
        <taxon>Bacillales</taxon>
        <taxon>Bacillaceae</taxon>
        <taxon>Virgibacillus</taxon>
    </lineage>
</organism>
<feature type="transmembrane region" description="Helical" evidence="6">
    <location>
        <begin position="31"/>
        <end position="53"/>
    </location>
</feature>
<proteinExistence type="predicted"/>
<evidence type="ECO:0000313" key="8">
    <source>
        <dbReference type="EMBL" id="MFC3041789.1"/>
    </source>
</evidence>
<keyword evidence="5 6" id="KW-0472">Membrane</keyword>
<protein>
    <submittedName>
        <fullName evidence="8">YidH family protein</fullName>
    </submittedName>
</protein>
<evidence type="ECO:0000256" key="2">
    <source>
        <dbReference type="ARBA" id="ARBA00022475"/>
    </source>
</evidence>
<dbReference type="Pfam" id="PF02656">
    <property type="entry name" value="DUF202"/>
    <property type="match status" value="1"/>
</dbReference>
<feature type="transmembrane region" description="Helical" evidence="6">
    <location>
        <begin position="65"/>
        <end position="87"/>
    </location>
</feature>
<evidence type="ECO:0000256" key="3">
    <source>
        <dbReference type="ARBA" id="ARBA00022692"/>
    </source>
</evidence>
<feature type="domain" description="DUF202" evidence="7">
    <location>
        <begin position="23"/>
        <end position="94"/>
    </location>
</feature>
<evidence type="ECO:0000259" key="7">
    <source>
        <dbReference type="Pfam" id="PF02656"/>
    </source>
</evidence>
<keyword evidence="2" id="KW-1003">Cell membrane</keyword>
<name>A0ABV7D033_9BACI</name>
<feature type="transmembrane region" description="Helical" evidence="6">
    <location>
        <begin position="108"/>
        <end position="128"/>
    </location>
</feature>
<evidence type="ECO:0000313" key="9">
    <source>
        <dbReference type="Proteomes" id="UP001595279"/>
    </source>
</evidence>
<comment type="subcellular location">
    <subcellularLocation>
        <location evidence="1">Cell membrane</location>
        <topology evidence="1">Multi-pass membrane protein</topology>
    </subcellularLocation>
</comment>
<sequence>MKSQKTKQTNREGQSSESKYIQQHLANERTYLAWLRTAIAIIGVGFLVTNMHYATDVQHSPRTDMLANIIGLASVSFGMFTIVLALLGYIKKAKSINDQTFHSSKKTLVLTGILIIIIALIFAAYFLMLN</sequence>
<evidence type="ECO:0000256" key="5">
    <source>
        <dbReference type="ARBA" id="ARBA00023136"/>
    </source>
</evidence>
<reference evidence="9" key="1">
    <citation type="journal article" date="2019" name="Int. J. Syst. Evol. Microbiol.">
        <title>The Global Catalogue of Microorganisms (GCM) 10K type strain sequencing project: providing services to taxonomists for standard genome sequencing and annotation.</title>
        <authorList>
            <consortium name="The Broad Institute Genomics Platform"/>
            <consortium name="The Broad Institute Genome Sequencing Center for Infectious Disease"/>
            <person name="Wu L."/>
            <person name="Ma J."/>
        </authorList>
    </citation>
    <scope>NUCLEOTIDE SEQUENCE [LARGE SCALE GENOMIC DNA]</scope>
    <source>
        <strain evidence="9">KCTC 13128</strain>
    </source>
</reference>
<dbReference type="RefSeq" id="WP_390274873.1">
    <property type="nucleotide sequence ID" value="NZ_JBHRSA010000058.1"/>
</dbReference>
<comment type="caution">
    <text evidence="8">The sequence shown here is derived from an EMBL/GenBank/DDBJ whole genome shotgun (WGS) entry which is preliminary data.</text>
</comment>
<dbReference type="PANTHER" id="PTHR34187:SF2">
    <property type="entry name" value="DUF202 DOMAIN-CONTAINING PROTEIN"/>
    <property type="match status" value="1"/>
</dbReference>
<gene>
    <name evidence="8" type="ORF">ACFOGI_16260</name>
</gene>
<dbReference type="PANTHER" id="PTHR34187">
    <property type="entry name" value="FGR18P"/>
    <property type="match status" value="1"/>
</dbReference>
<evidence type="ECO:0000256" key="4">
    <source>
        <dbReference type="ARBA" id="ARBA00022989"/>
    </source>
</evidence>
<dbReference type="Proteomes" id="UP001595279">
    <property type="component" value="Unassembled WGS sequence"/>
</dbReference>
<keyword evidence="9" id="KW-1185">Reference proteome</keyword>
<dbReference type="EMBL" id="JBHRSA010000058">
    <property type="protein sequence ID" value="MFC3041789.1"/>
    <property type="molecule type" value="Genomic_DNA"/>
</dbReference>
<dbReference type="InterPro" id="IPR052053">
    <property type="entry name" value="IM_YidH-like"/>
</dbReference>
<accession>A0ABV7D033</accession>
<dbReference type="InterPro" id="IPR003807">
    <property type="entry name" value="DUF202"/>
</dbReference>